<sequence length="221" mass="22487">MLVSSVSGSYSRSDPLVVLPGSGHHHGSSGTGVPYSNYTQSTTTQTAMECESFPSSVTTNSAVAPPPRPTHFHHGHAHHRTSRYQQQRSGGLLPSYAPSSLPLELAGHQPGIDHAVGGFMPPGPSLDCTQTGSLNLPLVSATGGFYPAAATSYGAPSNPMGYNFATVMPGGTGSSLADSATSKLGRQGSSGGPGPTGQSNSDREDSPMVGVCVQQSPVASH</sequence>
<name>A0A067QQX1_ZOONE</name>
<evidence type="ECO:0000313" key="3">
    <source>
        <dbReference type="Proteomes" id="UP000027135"/>
    </source>
</evidence>
<evidence type="ECO:0000256" key="1">
    <source>
        <dbReference type="SAM" id="MobiDB-lite"/>
    </source>
</evidence>
<dbReference type="STRING" id="136037.A0A067QQX1"/>
<accession>A0A067QQX1</accession>
<feature type="compositionally biased region" description="Polar residues" evidence="1">
    <location>
        <begin position="174"/>
        <end position="184"/>
    </location>
</feature>
<proteinExistence type="predicted"/>
<gene>
    <name evidence="2" type="ORF">L798_15065</name>
</gene>
<feature type="compositionally biased region" description="Basic residues" evidence="1">
    <location>
        <begin position="70"/>
        <end position="82"/>
    </location>
</feature>
<feature type="region of interest" description="Disordered" evidence="1">
    <location>
        <begin position="1"/>
        <end position="92"/>
    </location>
</feature>
<evidence type="ECO:0000313" key="2">
    <source>
        <dbReference type="EMBL" id="KDR10986.1"/>
    </source>
</evidence>
<feature type="region of interest" description="Disordered" evidence="1">
    <location>
        <begin position="174"/>
        <end position="221"/>
    </location>
</feature>
<dbReference type="OMA" id="AMECESF"/>
<feature type="compositionally biased region" description="Low complexity" evidence="1">
    <location>
        <begin position="35"/>
        <end position="46"/>
    </location>
</feature>
<dbReference type="Proteomes" id="UP000027135">
    <property type="component" value="Unassembled WGS sequence"/>
</dbReference>
<dbReference type="AlphaFoldDB" id="A0A067QQX1"/>
<keyword evidence="3" id="KW-1185">Reference proteome</keyword>
<feature type="compositionally biased region" description="Polar residues" evidence="1">
    <location>
        <begin position="53"/>
        <end position="62"/>
    </location>
</feature>
<reference evidence="2 3" key="1">
    <citation type="journal article" date="2014" name="Nat. Commun.">
        <title>Molecular traces of alternative social organization in a termite genome.</title>
        <authorList>
            <person name="Terrapon N."/>
            <person name="Li C."/>
            <person name="Robertson H.M."/>
            <person name="Ji L."/>
            <person name="Meng X."/>
            <person name="Booth W."/>
            <person name="Chen Z."/>
            <person name="Childers C.P."/>
            <person name="Glastad K.M."/>
            <person name="Gokhale K."/>
            <person name="Gowin J."/>
            <person name="Gronenberg W."/>
            <person name="Hermansen R.A."/>
            <person name="Hu H."/>
            <person name="Hunt B.G."/>
            <person name="Huylmans A.K."/>
            <person name="Khalil S.M."/>
            <person name="Mitchell R.D."/>
            <person name="Munoz-Torres M.C."/>
            <person name="Mustard J.A."/>
            <person name="Pan H."/>
            <person name="Reese J.T."/>
            <person name="Scharf M.E."/>
            <person name="Sun F."/>
            <person name="Vogel H."/>
            <person name="Xiao J."/>
            <person name="Yang W."/>
            <person name="Yang Z."/>
            <person name="Yang Z."/>
            <person name="Zhou J."/>
            <person name="Zhu J."/>
            <person name="Brent C.S."/>
            <person name="Elsik C.G."/>
            <person name="Goodisman M.A."/>
            <person name="Liberles D.A."/>
            <person name="Roe R.M."/>
            <person name="Vargo E.L."/>
            <person name="Vilcinskas A."/>
            <person name="Wang J."/>
            <person name="Bornberg-Bauer E."/>
            <person name="Korb J."/>
            <person name="Zhang G."/>
            <person name="Liebig J."/>
        </authorList>
    </citation>
    <scope>NUCLEOTIDE SEQUENCE [LARGE SCALE GENOMIC DNA]</scope>
    <source>
        <tissue evidence="2">Whole organism</tissue>
    </source>
</reference>
<organism evidence="2 3">
    <name type="scientific">Zootermopsis nevadensis</name>
    <name type="common">Dampwood termite</name>
    <dbReference type="NCBI Taxonomy" id="136037"/>
    <lineage>
        <taxon>Eukaryota</taxon>
        <taxon>Metazoa</taxon>
        <taxon>Ecdysozoa</taxon>
        <taxon>Arthropoda</taxon>
        <taxon>Hexapoda</taxon>
        <taxon>Insecta</taxon>
        <taxon>Pterygota</taxon>
        <taxon>Neoptera</taxon>
        <taxon>Polyneoptera</taxon>
        <taxon>Dictyoptera</taxon>
        <taxon>Blattodea</taxon>
        <taxon>Blattoidea</taxon>
        <taxon>Termitoidae</taxon>
        <taxon>Termopsidae</taxon>
        <taxon>Zootermopsis</taxon>
    </lineage>
</organism>
<dbReference type="InParanoid" id="A0A067QQX1"/>
<protein>
    <submittedName>
        <fullName evidence="2">Uncharacterized protein</fullName>
    </submittedName>
</protein>
<dbReference type="EMBL" id="KK853129">
    <property type="protein sequence ID" value="KDR10986.1"/>
    <property type="molecule type" value="Genomic_DNA"/>
</dbReference>
<feature type="compositionally biased region" description="Low complexity" evidence="1">
    <location>
        <begin position="1"/>
        <end position="13"/>
    </location>
</feature>